<name>A0A9D4GJQ9_DREPO</name>
<comment type="caution">
    <text evidence="1">The sequence shown here is derived from an EMBL/GenBank/DDBJ whole genome shotgun (WGS) entry which is preliminary data.</text>
</comment>
<keyword evidence="2" id="KW-1185">Reference proteome</keyword>
<dbReference type="Proteomes" id="UP000828390">
    <property type="component" value="Unassembled WGS sequence"/>
</dbReference>
<evidence type="ECO:0000313" key="1">
    <source>
        <dbReference type="EMBL" id="KAH3816674.1"/>
    </source>
</evidence>
<reference evidence="1" key="2">
    <citation type="submission" date="2020-11" db="EMBL/GenBank/DDBJ databases">
        <authorList>
            <person name="McCartney M.A."/>
            <person name="Auch B."/>
            <person name="Kono T."/>
            <person name="Mallez S."/>
            <person name="Becker A."/>
            <person name="Gohl D.M."/>
            <person name="Silverstein K.A.T."/>
            <person name="Koren S."/>
            <person name="Bechman K.B."/>
            <person name="Herman A."/>
            <person name="Abrahante J.E."/>
            <person name="Garbe J."/>
        </authorList>
    </citation>
    <scope>NUCLEOTIDE SEQUENCE</scope>
    <source>
        <strain evidence="1">Duluth1</strain>
        <tissue evidence="1">Whole animal</tissue>
    </source>
</reference>
<gene>
    <name evidence="1" type="ORF">DPMN_118195</name>
</gene>
<protein>
    <submittedName>
        <fullName evidence="1">Uncharacterized protein</fullName>
    </submittedName>
</protein>
<sequence>MFPIVGWNCYQGLTRCCVFTGIMDSISYQQILKDCLLPFTARRYPNGFRLYQDNDAFKQLTGSKTTEFQPCQELLQVRT</sequence>
<evidence type="ECO:0000313" key="2">
    <source>
        <dbReference type="Proteomes" id="UP000828390"/>
    </source>
</evidence>
<organism evidence="1 2">
    <name type="scientific">Dreissena polymorpha</name>
    <name type="common">Zebra mussel</name>
    <name type="synonym">Mytilus polymorpha</name>
    <dbReference type="NCBI Taxonomy" id="45954"/>
    <lineage>
        <taxon>Eukaryota</taxon>
        <taxon>Metazoa</taxon>
        <taxon>Spiralia</taxon>
        <taxon>Lophotrochozoa</taxon>
        <taxon>Mollusca</taxon>
        <taxon>Bivalvia</taxon>
        <taxon>Autobranchia</taxon>
        <taxon>Heteroconchia</taxon>
        <taxon>Euheterodonta</taxon>
        <taxon>Imparidentia</taxon>
        <taxon>Neoheterodontei</taxon>
        <taxon>Myida</taxon>
        <taxon>Dreissenoidea</taxon>
        <taxon>Dreissenidae</taxon>
        <taxon>Dreissena</taxon>
    </lineage>
</organism>
<dbReference type="EMBL" id="JAIWYP010000005">
    <property type="protein sequence ID" value="KAH3816674.1"/>
    <property type="molecule type" value="Genomic_DNA"/>
</dbReference>
<dbReference type="AlphaFoldDB" id="A0A9D4GJQ9"/>
<dbReference type="GO" id="GO:0003676">
    <property type="term" value="F:nucleic acid binding"/>
    <property type="evidence" value="ECO:0007669"/>
    <property type="project" value="InterPro"/>
</dbReference>
<reference evidence="1" key="1">
    <citation type="journal article" date="2019" name="bioRxiv">
        <title>The Genome of the Zebra Mussel, Dreissena polymorpha: A Resource for Invasive Species Research.</title>
        <authorList>
            <person name="McCartney M.A."/>
            <person name="Auch B."/>
            <person name="Kono T."/>
            <person name="Mallez S."/>
            <person name="Zhang Y."/>
            <person name="Obille A."/>
            <person name="Becker A."/>
            <person name="Abrahante J.E."/>
            <person name="Garbe J."/>
            <person name="Badalamenti J.P."/>
            <person name="Herman A."/>
            <person name="Mangelson H."/>
            <person name="Liachko I."/>
            <person name="Sullivan S."/>
            <person name="Sone E.D."/>
            <person name="Koren S."/>
            <person name="Silverstein K.A.T."/>
            <person name="Beckman K.B."/>
            <person name="Gohl D.M."/>
        </authorList>
    </citation>
    <scope>NUCLEOTIDE SEQUENCE</scope>
    <source>
        <strain evidence="1">Duluth1</strain>
        <tissue evidence="1">Whole animal</tissue>
    </source>
</reference>
<dbReference type="InterPro" id="IPR036397">
    <property type="entry name" value="RNaseH_sf"/>
</dbReference>
<dbReference type="Gene3D" id="3.30.420.10">
    <property type="entry name" value="Ribonuclease H-like superfamily/Ribonuclease H"/>
    <property type="match status" value="1"/>
</dbReference>
<proteinExistence type="predicted"/>
<accession>A0A9D4GJQ9</accession>